<keyword evidence="2" id="KW-0732">Signal</keyword>
<evidence type="ECO:0000256" key="1">
    <source>
        <dbReference type="SAM" id="Coils"/>
    </source>
</evidence>
<accession>A0A518XJ97</accession>
<organism evidence="3 4">
    <name type="scientific">Candidatus Pantoea soli</name>
    <dbReference type="NCBI Taxonomy" id="3098669"/>
    <lineage>
        <taxon>Bacteria</taxon>
        <taxon>Pseudomonadati</taxon>
        <taxon>Pseudomonadota</taxon>
        <taxon>Gammaproteobacteria</taxon>
        <taxon>Enterobacterales</taxon>
        <taxon>Erwiniaceae</taxon>
        <taxon>Pantoea</taxon>
    </lineage>
</organism>
<evidence type="ECO:0000313" key="4">
    <source>
        <dbReference type="Proteomes" id="UP000319411"/>
    </source>
</evidence>
<geneLocation type="plasmid" evidence="3 4">
    <name>unnamed2</name>
</geneLocation>
<sequence>MSKFALRAGMAAGLLFSAAANANVQNDINKFFNDMGGGGGNYTQAAAWQGQSAGYLTGGNLFIRTPVRNIQLISVTLPDIKSGCGGIDAYLGSFSFINSDSIKIMGKQILSNAAGYAFDLGLETICPQCKAVKDYLQKLAADTNNMNISTCQAAQSIVGGLWPKTQAASSQICQDLGTKHDVFSDWAASRQGCGVGGETNSVFDKATDEEKKRIPRNRNLTWDTFTKLNQFFSNDRALKEFIMSMVGTVIYDANGNPTFLQPRGGSESMFNTLLNGGTEKIYRCNDNTTCLSPTIAELTLSEDEGMTGRVRDMLNDIFDKSRTDTALNDNEKALISSTRVRILRYTIDSASVGMDQSVVSSLAEYIAADMVMSYINGLIDVAASGAAGTLDTEEENKHFRENLRQVRNELSQRVARIQVQQNGLAEYDRSLSETRQQLSSSVSDSVLSNYQFGSN</sequence>
<name>A0A518XJ97_9GAMM</name>
<evidence type="ECO:0000313" key="3">
    <source>
        <dbReference type="EMBL" id="QDY44273.1"/>
    </source>
</evidence>
<dbReference type="InterPro" id="IPR010927">
    <property type="entry name" value="T4SS_TraH"/>
</dbReference>
<dbReference type="OrthoDB" id="9797479at2"/>
<keyword evidence="3" id="KW-0614">Plasmid</keyword>
<feature type="coiled-coil region" evidence="1">
    <location>
        <begin position="389"/>
        <end position="420"/>
    </location>
</feature>
<proteinExistence type="predicted"/>
<gene>
    <name evidence="3" type="ORF">D8B20_20275</name>
</gene>
<dbReference type="EMBL" id="CP032704">
    <property type="protein sequence ID" value="QDY44273.1"/>
    <property type="molecule type" value="Genomic_DNA"/>
</dbReference>
<keyword evidence="4" id="KW-1185">Reference proteome</keyword>
<feature type="signal peptide" evidence="2">
    <location>
        <begin position="1"/>
        <end position="22"/>
    </location>
</feature>
<protein>
    <submittedName>
        <fullName evidence="3">Conjugal transfer protein TraH</fullName>
    </submittedName>
</protein>
<dbReference type="AlphaFoldDB" id="A0A518XJ97"/>
<dbReference type="KEGG" id="pdis:D8B20_20275"/>
<keyword evidence="1" id="KW-0175">Coiled coil</keyword>
<reference evidence="3 4" key="1">
    <citation type="submission" date="2018-10" db="EMBL/GenBank/DDBJ databases">
        <title>Genome Sequencing of Pantoea dispersa DSM 32899.</title>
        <authorList>
            <person name="Nawrath M."/>
            <person name="Ottenheim C."/>
            <person name="Wilm A."/>
            <person name="Zimmermann W."/>
            <person name="Wu J.C."/>
        </authorList>
    </citation>
    <scope>NUCLEOTIDE SEQUENCE [LARGE SCALE GENOMIC DNA]</scope>
    <source>
        <strain evidence="3 4">DSM 32899</strain>
        <plasmid evidence="3 4">unnamed2</plasmid>
    </source>
</reference>
<dbReference type="Pfam" id="PF06122">
    <property type="entry name" value="TraH"/>
    <property type="match status" value="1"/>
</dbReference>
<evidence type="ECO:0000256" key="2">
    <source>
        <dbReference type="SAM" id="SignalP"/>
    </source>
</evidence>
<feature type="chain" id="PRO_5021725579" evidence="2">
    <location>
        <begin position="23"/>
        <end position="455"/>
    </location>
</feature>
<dbReference type="Proteomes" id="UP000319411">
    <property type="component" value="Plasmid unnamed2"/>
</dbReference>
<dbReference type="RefSeq" id="WP_145891726.1">
    <property type="nucleotide sequence ID" value="NZ_CP032704.1"/>
</dbReference>